<gene>
    <name evidence="4" type="ORF">DCO56_11215</name>
</gene>
<dbReference type="Proteomes" id="UP000250831">
    <property type="component" value="Unassembled WGS sequence"/>
</dbReference>
<organism evidence="4 5">
    <name type="scientific">Sphingobacterium athyrii</name>
    <dbReference type="NCBI Taxonomy" id="2152717"/>
    <lineage>
        <taxon>Bacteria</taxon>
        <taxon>Pseudomonadati</taxon>
        <taxon>Bacteroidota</taxon>
        <taxon>Sphingobacteriia</taxon>
        <taxon>Sphingobacteriales</taxon>
        <taxon>Sphingobacteriaceae</taxon>
        <taxon>Sphingobacterium</taxon>
    </lineage>
</organism>
<evidence type="ECO:0000256" key="2">
    <source>
        <dbReference type="SAM" id="SignalP"/>
    </source>
</evidence>
<evidence type="ECO:0000313" key="4">
    <source>
        <dbReference type="EMBL" id="PUV23947.1"/>
    </source>
</evidence>
<accession>A0A363NT66</accession>
<keyword evidence="5" id="KW-1185">Reference proteome</keyword>
<dbReference type="Gene3D" id="3.40.50.1110">
    <property type="entry name" value="SGNH hydrolase"/>
    <property type="match status" value="1"/>
</dbReference>
<evidence type="ECO:0000313" key="5">
    <source>
        <dbReference type="Proteomes" id="UP000250831"/>
    </source>
</evidence>
<dbReference type="OrthoDB" id="9795554at2"/>
<proteinExistence type="predicted"/>
<keyword evidence="1" id="KW-0378">Hydrolase</keyword>
<dbReference type="EMBL" id="QCXX01000003">
    <property type="protein sequence ID" value="PUV23947.1"/>
    <property type="molecule type" value="Genomic_DNA"/>
</dbReference>
<dbReference type="Pfam" id="PF03629">
    <property type="entry name" value="SASA"/>
    <property type="match status" value="1"/>
</dbReference>
<dbReference type="GO" id="GO:0016788">
    <property type="term" value="F:hydrolase activity, acting on ester bonds"/>
    <property type="evidence" value="ECO:0007669"/>
    <property type="project" value="UniProtKB-ARBA"/>
</dbReference>
<dbReference type="SUPFAM" id="SSF52266">
    <property type="entry name" value="SGNH hydrolase"/>
    <property type="match status" value="1"/>
</dbReference>
<evidence type="ECO:0000256" key="1">
    <source>
        <dbReference type="ARBA" id="ARBA00022801"/>
    </source>
</evidence>
<dbReference type="InterPro" id="IPR005181">
    <property type="entry name" value="SASA"/>
</dbReference>
<evidence type="ECO:0000259" key="3">
    <source>
        <dbReference type="Pfam" id="PF03629"/>
    </source>
</evidence>
<dbReference type="InterPro" id="IPR036514">
    <property type="entry name" value="SGNH_hydro_sf"/>
</dbReference>
<dbReference type="AlphaFoldDB" id="A0A363NT66"/>
<dbReference type="RefSeq" id="WP_108633876.1">
    <property type="nucleotide sequence ID" value="NZ_QCXX01000003.1"/>
</dbReference>
<dbReference type="PANTHER" id="PTHR31988:SF19">
    <property type="entry name" value="9-O-ACETYL-N-ACETYLNEURAMINIC ACID DEACETYLASE-RELATED"/>
    <property type="match status" value="1"/>
</dbReference>
<feature type="chain" id="PRO_5016693448" evidence="2">
    <location>
        <begin position="23"/>
        <end position="283"/>
    </location>
</feature>
<reference evidence="4 5" key="1">
    <citation type="submission" date="2018-04" db="EMBL/GenBank/DDBJ databases">
        <title>Sphingobacterium sp. M46 Genome.</title>
        <authorList>
            <person name="Cheng J."/>
            <person name="Li Y."/>
        </authorList>
    </citation>
    <scope>NUCLEOTIDE SEQUENCE [LARGE SCALE GENOMIC DNA]</scope>
    <source>
        <strain evidence="4 5">M46</strain>
    </source>
</reference>
<keyword evidence="2" id="KW-0732">Signal</keyword>
<name>A0A363NT66_9SPHI</name>
<protein>
    <submittedName>
        <fullName evidence="4">Sialate O-acetylesterase</fullName>
    </submittedName>
</protein>
<comment type="caution">
    <text evidence="4">The sequence shown here is derived from an EMBL/GenBank/DDBJ whole genome shotgun (WGS) entry which is preliminary data.</text>
</comment>
<dbReference type="PANTHER" id="PTHR31988">
    <property type="entry name" value="ESTERASE, PUTATIVE (DUF303)-RELATED"/>
    <property type="match status" value="1"/>
</dbReference>
<sequence length="283" mass="31014">MQQKFSNILQLLILFYSLTATAAFAQDKNFHIYLCFGQSNMEGHGQFEPQDTITNSRFHVLAAVDCPELGRQYGKWSPARAPLTRCHTGLTPADYFGRMLAENLSQNIEIGVINVSVGGCHIQLFDQDSTASYVSKAPEWMKSMLAAYDNNPYQRLVALAKIAQQKGVIKGILLHQGESNTGDRQWPNKVKKVYGNLLRDLHLKADEVPLLAGELLSAEAGGKCASMNSIIQTLPATVPTAHIVSSADCAGIGDGLHFSPAGYRQLGKNYATSMLKILKKTQQ</sequence>
<feature type="domain" description="Sialate O-acetylesterase" evidence="3">
    <location>
        <begin position="30"/>
        <end position="276"/>
    </location>
</feature>
<feature type="signal peptide" evidence="2">
    <location>
        <begin position="1"/>
        <end position="22"/>
    </location>
</feature>
<dbReference type="InterPro" id="IPR052940">
    <property type="entry name" value="Carb_Esterase_6"/>
</dbReference>